<feature type="domain" description="Rhamnogalacturonan lyase family 11 C-terminal" evidence="1">
    <location>
        <begin position="19"/>
        <end position="329"/>
    </location>
</feature>
<name>A0ABR9KII5_9ACTN</name>
<accession>A0ABR9KII5</accession>
<evidence type="ECO:0000313" key="2">
    <source>
        <dbReference type="EMBL" id="MBE1561828.1"/>
    </source>
</evidence>
<comment type="caution">
    <text evidence="2">The sequence shown here is derived from an EMBL/GenBank/DDBJ whole genome shotgun (WGS) entry which is preliminary data.</text>
</comment>
<organism evidence="2 3">
    <name type="scientific">Nonomuraea africana</name>
    <dbReference type="NCBI Taxonomy" id="46171"/>
    <lineage>
        <taxon>Bacteria</taxon>
        <taxon>Bacillati</taxon>
        <taxon>Actinomycetota</taxon>
        <taxon>Actinomycetes</taxon>
        <taxon>Streptosporangiales</taxon>
        <taxon>Streptosporangiaceae</taxon>
        <taxon>Nonomuraea</taxon>
    </lineage>
</organism>
<protein>
    <recommendedName>
        <fullName evidence="1">Rhamnogalacturonan lyase family 11 C-terminal domain-containing protein</fullName>
    </recommendedName>
</protein>
<keyword evidence="3" id="KW-1185">Reference proteome</keyword>
<dbReference type="Pfam" id="PF21348">
    <property type="entry name" value="RGL11_C"/>
    <property type="match status" value="1"/>
</dbReference>
<dbReference type="InterPro" id="IPR049366">
    <property type="entry name" value="RGL11_C"/>
</dbReference>
<dbReference type="InterPro" id="IPR034641">
    <property type="entry name" value="RGL11"/>
</dbReference>
<dbReference type="Proteomes" id="UP000661607">
    <property type="component" value="Unassembled WGS sequence"/>
</dbReference>
<evidence type="ECO:0000313" key="3">
    <source>
        <dbReference type="Proteomes" id="UP000661607"/>
    </source>
</evidence>
<evidence type="ECO:0000259" key="1">
    <source>
        <dbReference type="Pfam" id="PF21348"/>
    </source>
</evidence>
<dbReference type="RefSeq" id="WP_192781471.1">
    <property type="nucleotide sequence ID" value="NZ_BAAASY010000011.1"/>
</dbReference>
<dbReference type="EMBL" id="JADBEF010000001">
    <property type="protein sequence ID" value="MBE1561828.1"/>
    <property type="molecule type" value="Genomic_DNA"/>
</dbReference>
<proteinExistence type="predicted"/>
<reference evidence="2 3" key="1">
    <citation type="submission" date="2020-10" db="EMBL/GenBank/DDBJ databases">
        <title>Sequencing the genomes of 1000 actinobacteria strains.</title>
        <authorList>
            <person name="Klenk H.-P."/>
        </authorList>
    </citation>
    <scope>NUCLEOTIDE SEQUENCE [LARGE SCALE GENOMIC DNA]</scope>
    <source>
        <strain evidence="2 3">DSM 43748</strain>
    </source>
</reference>
<gene>
    <name evidence="2" type="ORF">H4W81_004607</name>
</gene>
<dbReference type="PANTHER" id="PTHR43118">
    <property type="entry name" value="RHAMNOGALACTURONAN LYASE (EUROFUNG)"/>
    <property type="match status" value="1"/>
</dbReference>
<dbReference type="PANTHER" id="PTHR43118:SF1">
    <property type="entry name" value="RHAMNOGALACTURONAN LYASE (EUROFUNG)"/>
    <property type="match status" value="1"/>
</dbReference>
<sequence length="337" mass="36317">MNPCGTGENLRASARGARQYTRSVLAAFDFDGEKLTRRWVFDSAAAGSQWAGQGNHNLFVADVDGDQKDEIVFGSMTTDDDGEGLYSTRLGHGDALHVSDLDPDRPGLEVFAAHEDMGSSGKRGATFRGAATGEVLWGMPAEKDTGRAAAGDIDPRHPGAEGWAVTATGEWNARQGELRSATGELIGAAIPPANFLAWWDGDPLREIVDHDYDAAKGAGVGTISKWDWASGTAKPLLRAEGTASNNSTKGTPAIQADLYGDWREEIVWRAEDSSALRIHTAVDLTDVRLRTLMHDPVYRLGVAWQNIGYNQPPHPGFFIGAGMASPEAPRIRYTRAR</sequence>